<reference evidence="12" key="1">
    <citation type="submission" date="2015-02" db="EMBL/GenBank/DDBJ databases">
        <title>Pyrococcus kukulkanii sp. nov., a novel hyperthermophilic archaeon isolated from a deep-sea hydrothermal vent at the Guaymas Basin.</title>
        <authorList>
            <person name="Oger P.M."/>
            <person name="Callac N."/>
            <person name="Jebbar M."/>
            <person name="Godfroy A."/>
        </authorList>
    </citation>
    <scope>NUCLEOTIDE SEQUENCE [LARGE SCALE GENOMIC DNA]</scope>
    <source>
        <strain evidence="12">NCB100</strain>
    </source>
</reference>
<evidence type="ECO:0000256" key="9">
    <source>
        <dbReference type="ARBA" id="ARBA00044673"/>
    </source>
</evidence>
<evidence type="ECO:0000256" key="3">
    <source>
        <dbReference type="ARBA" id="ARBA00022679"/>
    </source>
</evidence>
<comment type="catalytic activity">
    <reaction evidence="8">
        <text>a 5'-end dephospho-ribonucleoside-RNA + ATP = a 5'-end 5'-phospho-ribonucleoside-RNA + ADP + H(+)</text>
        <dbReference type="Rhea" id="RHEA:54580"/>
        <dbReference type="Rhea" id="RHEA-COMP:13936"/>
        <dbReference type="Rhea" id="RHEA-COMP:15179"/>
        <dbReference type="ChEBI" id="CHEBI:15378"/>
        <dbReference type="ChEBI" id="CHEBI:30616"/>
        <dbReference type="ChEBI" id="CHEBI:138282"/>
        <dbReference type="ChEBI" id="CHEBI:138284"/>
        <dbReference type="ChEBI" id="CHEBI:456216"/>
        <dbReference type="EC" id="2.7.1.78"/>
    </reaction>
</comment>
<dbReference type="InterPro" id="IPR045116">
    <property type="entry name" value="Clp1/Grc3"/>
</dbReference>
<dbReference type="Pfam" id="PF16575">
    <property type="entry name" value="CLP1_P"/>
    <property type="match status" value="1"/>
</dbReference>
<evidence type="ECO:0000256" key="4">
    <source>
        <dbReference type="ARBA" id="ARBA00022741"/>
    </source>
</evidence>
<dbReference type="SUPFAM" id="SSF52540">
    <property type="entry name" value="P-loop containing nucleoside triphosphate hydrolases"/>
    <property type="match status" value="1"/>
</dbReference>
<evidence type="ECO:0000256" key="6">
    <source>
        <dbReference type="ARBA" id="ARBA00022840"/>
    </source>
</evidence>
<comment type="function">
    <text evidence="7">Polynucleotide kinase that can phosphorylate the 5'-hydroxyl groups of both single-stranded RNA (ssRNA) and single-stranded DNA (ssDNA). Exhibits a strong preference for ssRNA.</text>
</comment>
<keyword evidence="5" id="KW-0418">Kinase</keyword>
<dbReference type="InterPro" id="IPR027417">
    <property type="entry name" value="P-loop_NTPase"/>
</dbReference>
<keyword evidence="3" id="KW-0808">Transferase</keyword>
<evidence type="ECO:0000256" key="1">
    <source>
        <dbReference type="ARBA" id="ARBA00001968"/>
    </source>
</evidence>
<dbReference type="Gene3D" id="3.40.50.300">
    <property type="entry name" value="P-loop containing nucleotide triphosphate hydrolases"/>
    <property type="match status" value="1"/>
</dbReference>
<reference evidence="11 12" key="2">
    <citation type="journal article" date="2016" name="Int. J. Syst. Evol. Microbiol.">
        <title>Pyrococcus kukulkanii sp. nov., a hyperthermophilic, piezophilic archaeon isolated from a deep-sea hydrothermal vent.</title>
        <authorList>
            <person name="Callac N."/>
            <person name="Oger P."/>
            <person name="Lesongeur F."/>
            <person name="Rattray J.E."/>
            <person name="Vannier P."/>
            <person name="Michoud G."/>
            <person name="Beauverger M."/>
            <person name="Gayet N."/>
            <person name="Rouxel O."/>
            <person name="Jebbar M."/>
            <person name="Godfroy A."/>
        </authorList>
    </citation>
    <scope>NUCLEOTIDE SEQUENCE [LARGE SCALE GENOMIC DNA]</scope>
    <source>
        <strain evidence="11 12">NCB100</strain>
    </source>
</reference>
<dbReference type="InterPro" id="IPR032319">
    <property type="entry name" value="CLP1_P"/>
</dbReference>
<evidence type="ECO:0000259" key="10">
    <source>
        <dbReference type="Pfam" id="PF16575"/>
    </source>
</evidence>
<gene>
    <name evidence="11" type="ORF">TQ32_00380</name>
</gene>
<evidence type="ECO:0000256" key="5">
    <source>
        <dbReference type="ARBA" id="ARBA00022777"/>
    </source>
</evidence>
<evidence type="ECO:0000256" key="2">
    <source>
        <dbReference type="ARBA" id="ARBA00012157"/>
    </source>
</evidence>
<accession>A0A127B6W1</accession>
<dbReference type="GeneID" id="28490241"/>
<dbReference type="STRING" id="1609559.TQ32_00380"/>
<dbReference type="PATRIC" id="fig|1609559.3.peg.79"/>
<name>A0A127B6W1_9EURY</name>
<dbReference type="PANTHER" id="PTHR12755:SF3">
    <property type="entry name" value="POLYNUCLEOTIDE 5'-HYDROXYL-KINASE NOL9"/>
    <property type="match status" value="1"/>
</dbReference>
<protein>
    <recommendedName>
        <fullName evidence="2">polynucleotide 5'-hydroxyl-kinase</fullName>
        <ecNumber evidence="2">2.7.1.78</ecNumber>
    </recommendedName>
</protein>
<dbReference type="GO" id="GO:0005524">
    <property type="term" value="F:ATP binding"/>
    <property type="evidence" value="ECO:0007669"/>
    <property type="project" value="UniProtKB-KW"/>
</dbReference>
<comment type="catalytic activity">
    <reaction evidence="9">
        <text>a 5'-end dephospho-2'-deoxyribonucleoside-DNA + ATP = a 5'-end 5'-phospho-2'-deoxyribonucleoside-DNA + ADP + H(+)</text>
        <dbReference type="Rhea" id="RHEA:15669"/>
        <dbReference type="Rhea" id="RHEA-COMP:13180"/>
        <dbReference type="Rhea" id="RHEA-COMP:13184"/>
        <dbReference type="ChEBI" id="CHEBI:15378"/>
        <dbReference type="ChEBI" id="CHEBI:30616"/>
        <dbReference type="ChEBI" id="CHEBI:136412"/>
        <dbReference type="ChEBI" id="CHEBI:136416"/>
        <dbReference type="ChEBI" id="CHEBI:456216"/>
        <dbReference type="EC" id="2.7.1.78"/>
    </reaction>
</comment>
<evidence type="ECO:0000256" key="7">
    <source>
        <dbReference type="ARBA" id="ARBA00024737"/>
    </source>
</evidence>
<keyword evidence="4" id="KW-0547">Nucleotide-binding</keyword>
<dbReference type="AlphaFoldDB" id="A0A127B6W1"/>
<organism evidence="11 12">
    <name type="scientific">Pyrococcus kukulkanii</name>
    <dbReference type="NCBI Taxonomy" id="1609559"/>
    <lineage>
        <taxon>Archaea</taxon>
        <taxon>Methanobacteriati</taxon>
        <taxon>Methanobacteriota</taxon>
        <taxon>Thermococci</taxon>
        <taxon>Thermococcales</taxon>
        <taxon>Thermococcaceae</taxon>
        <taxon>Pyrococcus</taxon>
    </lineage>
</organism>
<evidence type="ECO:0000256" key="8">
    <source>
        <dbReference type="ARBA" id="ARBA00044641"/>
    </source>
</evidence>
<dbReference type="GO" id="GO:0006396">
    <property type="term" value="P:RNA processing"/>
    <property type="evidence" value="ECO:0007669"/>
    <property type="project" value="InterPro"/>
</dbReference>
<dbReference type="PANTHER" id="PTHR12755">
    <property type="entry name" value="CLEAVAGE/POLYADENYLATION FACTOR IA SUBUNIT CLP1P"/>
    <property type="match status" value="1"/>
</dbReference>
<dbReference type="EC" id="2.7.1.78" evidence="2"/>
<dbReference type="EMBL" id="CP010835">
    <property type="protein sequence ID" value="AMM53120.1"/>
    <property type="molecule type" value="Genomic_DNA"/>
</dbReference>
<evidence type="ECO:0000313" key="11">
    <source>
        <dbReference type="EMBL" id="AMM53120.1"/>
    </source>
</evidence>
<evidence type="ECO:0000313" key="12">
    <source>
        <dbReference type="Proteomes" id="UP000070587"/>
    </source>
</evidence>
<dbReference type="OrthoDB" id="359472at2157"/>
<dbReference type="RefSeq" id="WP_068319977.1">
    <property type="nucleotide sequence ID" value="NZ_CP010835.1"/>
</dbReference>
<sequence>MEVNKASFTREVPEDRQNALTKILLLRKPAKVMIIGDIDTGKTTLAVYLANELISNGLRVAIIDADIGQKGILPPGTISLALVDSHFSSMEELEPYAHYFVGSITPTQFFGEMVVGVSKLSEVAKRLADVVLIDTTGMIYGSGVDLKRMKIEAVKPDLILALEREDELEPILRGYEEVTMKLQVSEQARDFSRAERRAIRREKWRKYFENAKLRVFELSNVAVTGTSLFQGKPISEREKSLLERLFKWVVIHGRRIGDKYFIVKADVVEGPRNIDKNVLRFLDFTKLSNILVGLINKEGFCLGVGILKGINFAEGKIELLTPVEEPVAELRFGRIRVREDGEELGILDRDAL</sequence>
<dbReference type="KEGG" id="pyc:TQ32_00380"/>
<proteinExistence type="predicted"/>
<dbReference type="GO" id="GO:0051734">
    <property type="term" value="F:ATP-dependent polynucleotide 5'-hydroxyl-kinase activity"/>
    <property type="evidence" value="ECO:0007669"/>
    <property type="project" value="UniProtKB-EC"/>
</dbReference>
<comment type="cofactor">
    <cofactor evidence="1">
        <name>a divalent metal cation</name>
        <dbReference type="ChEBI" id="CHEBI:60240"/>
    </cofactor>
</comment>
<feature type="domain" description="Clp1 P-loop" evidence="10">
    <location>
        <begin position="36"/>
        <end position="210"/>
    </location>
</feature>
<dbReference type="Proteomes" id="UP000070587">
    <property type="component" value="Chromosome"/>
</dbReference>
<keyword evidence="6" id="KW-0067">ATP-binding</keyword>